<organism evidence="11 12">
    <name type="scientific">Hydra vulgaris</name>
    <name type="common">Hydra</name>
    <name type="synonym">Hydra attenuata</name>
    <dbReference type="NCBI Taxonomy" id="6087"/>
    <lineage>
        <taxon>Eukaryota</taxon>
        <taxon>Metazoa</taxon>
        <taxon>Cnidaria</taxon>
        <taxon>Hydrozoa</taxon>
        <taxon>Hydroidolina</taxon>
        <taxon>Anthoathecata</taxon>
        <taxon>Aplanulata</taxon>
        <taxon>Hydridae</taxon>
        <taxon>Hydra</taxon>
    </lineage>
</organism>
<comment type="subcellular location">
    <subcellularLocation>
        <location evidence="1">Vacuole membrane</location>
        <topology evidence="1">Multi-pass membrane protein</topology>
    </subcellularLocation>
</comment>
<dbReference type="Gene3D" id="1.20.1560.10">
    <property type="entry name" value="ABC transporter type 1, transmembrane domain"/>
    <property type="match status" value="2"/>
</dbReference>
<evidence type="ECO:0000256" key="7">
    <source>
        <dbReference type="ARBA" id="ARBA00022989"/>
    </source>
</evidence>
<protein>
    <submittedName>
        <fullName evidence="12">Multidrug resistance-associated protein 1 isoform X6</fullName>
    </submittedName>
</protein>
<gene>
    <name evidence="12" type="primary">LOC100203006</name>
</gene>
<keyword evidence="8 9" id="KW-0472">Membrane</keyword>
<dbReference type="CDD" id="cd03250">
    <property type="entry name" value="ABCC_MRP_domain1"/>
    <property type="match status" value="1"/>
</dbReference>
<proteinExistence type="predicted"/>
<dbReference type="SUPFAM" id="SSF90123">
    <property type="entry name" value="ABC transporter transmembrane region"/>
    <property type="match status" value="2"/>
</dbReference>
<evidence type="ECO:0000256" key="5">
    <source>
        <dbReference type="ARBA" id="ARBA00022741"/>
    </source>
</evidence>
<feature type="transmembrane region" description="Helical" evidence="9">
    <location>
        <begin position="471"/>
        <end position="492"/>
    </location>
</feature>
<keyword evidence="3 9" id="KW-0812">Transmembrane</keyword>
<feature type="transmembrane region" description="Helical" evidence="9">
    <location>
        <begin position="358"/>
        <end position="381"/>
    </location>
</feature>
<dbReference type="InterPro" id="IPR017871">
    <property type="entry name" value="ABC_transporter-like_CS"/>
</dbReference>
<dbReference type="InterPro" id="IPR036028">
    <property type="entry name" value="SH3-like_dom_sf"/>
</dbReference>
<evidence type="ECO:0000313" key="12">
    <source>
        <dbReference type="RefSeq" id="XP_065643859.1"/>
    </source>
</evidence>
<feature type="transmembrane region" description="Helical" evidence="9">
    <location>
        <begin position="960"/>
        <end position="983"/>
    </location>
</feature>
<keyword evidence="6" id="KW-0067">ATP-binding</keyword>
<dbReference type="InterPro" id="IPR003439">
    <property type="entry name" value="ABC_transporter-like_ATP-bd"/>
</dbReference>
<dbReference type="InterPro" id="IPR036640">
    <property type="entry name" value="ABC1_TM_sf"/>
</dbReference>
<keyword evidence="5" id="KW-0547">Nucleotide-binding</keyword>
<dbReference type="GeneID" id="100203006"/>
<feature type="domain" description="AAA+ ATPase" evidence="10">
    <location>
        <begin position="585"/>
        <end position="760"/>
    </location>
</feature>
<evidence type="ECO:0000256" key="6">
    <source>
        <dbReference type="ARBA" id="ARBA00022840"/>
    </source>
</evidence>
<dbReference type="PROSITE" id="PS00211">
    <property type="entry name" value="ABC_TRANSPORTER_1"/>
    <property type="match status" value="2"/>
</dbReference>
<feature type="transmembrane region" description="Helical" evidence="9">
    <location>
        <begin position="286"/>
        <end position="311"/>
    </location>
</feature>
<accession>A0ABM4B4V2</accession>
<evidence type="ECO:0000256" key="4">
    <source>
        <dbReference type="ARBA" id="ARBA00022737"/>
    </source>
</evidence>
<evidence type="ECO:0000256" key="3">
    <source>
        <dbReference type="ARBA" id="ARBA00022692"/>
    </source>
</evidence>
<dbReference type="SMART" id="SM00382">
    <property type="entry name" value="AAA"/>
    <property type="match status" value="2"/>
</dbReference>
<feature type="transmembrane region" description="Helical" evidence="9">
    <location>
        <begin position="907"/>
        <end position="940"/>
    </location>
</feature>
<dbReference type="SUPFAM" id="SSF50044">
    <property type="entry name" value="SH3-domain"/>
    <property type="match status" value="1"/>
</dbReference>
<dbReference type="CDD" id="cd18595">
    <property type="entry name" value="ABC_6TM_MRP1_2_3_6_D1_like"/>
    <property type="match status" value="1"/>
</dbReference>
<keyword evidence="2" id="KW-0813">Transport</keyword>
<dbReference type="CDD" id="cd03244">
    <property type="entry name" value="ABCC_MRP_domain2"/>
    <property type="match status" value="1"/>
</dbReference>
<evidence type="ECO:0000256" key="1">
    <source>
        <dbReference type="ARBA" id="ARBA00004128"/>
    </source>
</evidence>
<dbReference type="PANTHER" id="PTHR24223:SF443">
    <property type="entry name" value="MULTIDRUG-RESISTANCE LIKE PROTEIN 1, ISOFORM I"/>
    <property type="match status" value="1"/>
</dbReference>
<dbReference type="InterPro" id="IPR011527">
    <property type="entry name" value="ABC1_TM_dom"/>
</dbReference>
<dbReference type="RefSeq" id="XP_065643859.1">
    <property type="nucleotide sequence ID" value="XM_065787787.1"/>
</dbReference>
<feature type="transmembrane region" description="Helical" evidence="9">
    <location>
        <begin position="1036"/>
        <end position="1058"/>
    </location>
</feature>
<dbReference type="Pfam" id="PF00005">
    <property type="entry name" value="ABC_tran"/>
    <property type="match status" value="2"/>
</dbReference>
<feature type="domain" description="AAA+ ATPase" evidence="10">
    <location>
        <begin position="1261"/>
        <end position="1446"/>
    </location>
</feature>
<evidence type="ECO:0000259" key="10">
    <source>
        <dbReference type="SMART" id="SM00382"/>
    </source>
</evidence>
<evidence type="ECO:0000256" key="2">
    <source>
        <dbReference type="ARBA" id="ARBA00022448"/>
    </source>
</evidence>
<dbReference type="SUPFAM" id="SSF52540">
    <property type="entry name" value="P-loop containing nucleoside triphosphate hydrolases"/>
    <property type="match status" value="2"/>
</dbReference>
<dbReference type="InterPro" id="IPR027417">
    <property type="entry name" value="P-loop_NTPase"/>
</dbReference>
<dbReference type="CDD" id="cd18603">
    <property type="entry name" value="ABC_6TM_MRP1_2_3_6_D2_like"/>
    <property type="match status" value="1"/>
</dbReference>
<feature type="transmembrane region" description="Helical" evidence="9">
    <location>
        <begin position="504"/>
        <end position="526"/>
    </location>
</feature>
<keyword evidence="7 9" id="KW-1133">Transmembrane helix</keyword>
<dbReference type="Gene3D" id="3.40.50.300">
    <property type="entry name" value="P-loop containing nucleotide triphosphate hydrolases"/>
    <property type="match status" value="2"/>
</dbReference>
<name>A0ABM4B4V2_HYDVU</name>
<evidence type="ECO:0000256" key="9">
    <source>
        <dbReference type="SAM" id="Phobius"/>
    </source>
</evidence>
<feature type="transmembrane region" description="Helical" evidence="9">
    <location>
        <begin position="245"/>
        <end position="266"/>
    </location>
</feature>
<sequence>MKMSERRRSIKKVSLYYFVALYNYDHELCNKKHGSETILNVPDNAALLFFKRGEILCMLSSVLDHWILCRSSVTGEQGYVMASLLAPLSGAVDSTVSSHKSEKLPKILRTSWLDPDFMMYFPNYPLPKPKKSCPIDDATFISRIFFGWVTSLIIKAYKEPLEDKDIWQLQENNSASFLGKQFDKCWNEELEKYKKSTDESDIDKKKTFRNPQFVSEEIANKNISKCRKYRLSVLKVLLDTCGKRYLIVAPMLQLLYLFLLFVQPWLLGKSIEVIKNRQIDKCWGYFYASMLFLTGLMGSITLHQYLQIIFVTSLRARSSLLTVVYKKIFRISNTGNSQFTSGNMVNLMTVDTQKCYDLLTYLNLVWSCPLQIIIVFFYLYFLMGWSVLAGLCVLVLFIPLISFFSIYEKKLQAQQMVFKDSRCKIINDIFAGIHTLKFNAWEDSFMAKVLNFRNDELKLIKKAMLLQANHCFVLTLAPILVFVSIFTVYVLLGNDLDAKRAFVAISLFSIIKFPLLSLPIVVSTIAQYNVSAKRLSSFLKSEELDPVSISDDINYKNAVEIQNGTFRWNIHEEPILNDINLKIPVGSLTAIVGHVGSGKSSLVSAILGEIERVNGKVYVKNSISYVSQQPWIQNRSLRDNIVFVSDYENNLYDKIINACALKADIDLLPDGDQTEIGEKGINLSGGQKQRISIARAVYHNSDIYIMDDPLSAVDTHVGKHIFDQVIGNNGLLKNKTRLLVTHNLSYLPQVDQIIVIKDNTISEVGSYEELQMNGHAFSEFIKTYYHNVYNEEAVEGNQLKNNNICECLKEVDQQVISTQASIERSLNLKNFANSFASSRRVSLFEIMKNNRSIDVCYELEKNEIYKKEASKVLKRQEKLESLNNEKRTKDLFPIEVFKTGKIKWSVFLIYLRSIGIFMVFFALFLGLITEGFSLCSRIWLADWSSNSNVSQKKRNMYLEVFGGLGIAQGFFTWLQAYIIGFGVTKASKDLHDKLLKNVLRCPMLFFETTPVGRLINRFSKDINIIDESIPKSLKSLLPCFFTICSAFVIISYTVPLFIAPLLPIAAVYILIQRVYVTFSVQIKRIESVRRSPIYNHFFESINGVSTIRAYCLNDEFISENESKIDFNQEANFQILCSNRWLELLLETCGNLITFCTAMICISQRERLTPGMVGLSISYALQLTQTLNWLVAKLSELESNIISVERVKEYIDAPSEAAAVIKSNQPNDDWPRFGAIEFCNLFIKYREEMDLVLSNISFKVEPSEKVGIVGRTGSGKSSIANALFRTIEACVGSIKIDNIDISTIGLNDLRSRMSIIPQNPVLFSGTIRFNIDPIDQHDDDDIWRVLEISNLKPFVSNLEHGIMHEILDGGENLSVGQRQLLCLARALIRKSKVLVLDEATSSVDLETDGFVQEVIRKEFKFSTVLCIAHRLDTILDYDKIIVLNHGRIIEFNSPKVLFHQQGEFYKMVKEAGLSIK</sequence>
<evidence type="ECO:0000256" key="8">
    <source>
        <dbReference type="ARBA" id="ARBA00023136"/>
    </source>
</evidence>
<reference evidence="12" key="2">
    <citation type="submission" date="2025-08" db="UniProtKB">
        <authorList>
            <consortium name="RefSeq"/>
        </authorList>
    </citation>
    <scope>IDENTIFICATION</scope>
</reference>
<feature type="transmembrane region" description="Helical" evidence="9">
    <location>
        <begin position="387"/>
        <end position="407"/>
    </location>
</feature>
<dbReference type="Proteomes" id="UP001652625">
    <property type="component" value="Chromosome 01"/>
</dbReference>
<dbReference type="InterPro" id="IPR003593">
    <property type="entry name" value="AAA+_ATPase"/>
</dbReference>
<dbReference type="Pfam" id="PF00664">
    <property type="entry name" value="ABC_membrane"/>
    <property type="match status" value="2"/>
</dbReference>
<dbReference type="InterPro" id="IPR050173">
    <property type="entry name" value="ABC_transporter_C-like"/>
</dbReference>
<evidence type="ECO:0000313" key="11">
    <source>
        <dbReference type="Proteomes" id="UP001652625"/>
    </source>
</evidence>
<keyword evidence="11" id="KW-1185">Reference proteome</keyword>
<keyword evidence="4" id="KW-0677">Repeat</keyword>
<reference evidence="11" key="1">
    <citation type="submission" date="2025-05" db="UniProtKB">
        <authorList>
            <consortium name="RefSeq"/>
        </authorList>
    </citation>
    <scope>NUCLEOTIDE SEQUENCE [LARGE SCALE GENOMIC DNA]</scope>
</reference>
<dbReference type="PANTHER" id="PTHR24223">
    <property type="entry name" value="ATP-BINDING CASSETTE SUB-FAMILY C"/>
    <property type="match status" value="1"/>
</dbReference>